<dbReference type="InterPro" id="IPR008964">
    <property type="entry name" value="Invasin/intimin_cell_adhesion"/>
</dbReference>
<proteinExistence type="predicted"/>
<name>A0ABV7FNT5_9ALTE</name>
<sequence>MKNYKLTFTAFSLFTILLTGCSGGPEEGISNGLAGGEPIQFDGPLSVIVDEETGIVEQDLLQGAQVGENENVVLRNVYRTDDSLEPPLNSIVVRGNSMFIDTDVFAREIAFGESLTYDYTYIIDNGAGTRTDADGNEIPRRISVTVNGIKDPVESISLSHNEILLPPDFGLNIVANVAPVFATDQTLEWVVQDTSIAQVDAQGLVTGLSEGVTELVVTSVDNPDVQVRVPLSVTFDIPNPIGMQIVDFDGEVLPQNIVLPDCTTFPLSVNQLPIASGFTNPVTWTSSDESVVTVQDGYLTIHREGAVVLNPISVIAENDVGLSAQINITLTDNIACNMAANSDFDFQPAGSWPWNGGSGLSVADSAEGLDNTHALQMTASSTPSSFRAVVWSGDEPMVREIGLGSDNYFSAYIWAKNLGTEPTQFFIFARAFDGGWHPETLTITGDIAVSDDWQLVQLKQITDDSPEGLSVFSGLNWNSQNWLDNSVIWLEYGFPAGNPADSNVLIDNVSIYEVDAPE</sequence>
<dbReference type="Gene3D" id="2.60.40.1080">
    <property type="match status" value="2"/>
</dbReference>
<protein>
    <submittedName>
        <fullName evidence="2">Ig-like domain-containing protein</fullName>
    </submittedName>
</protein>
<feature type="domain" description="BIG2" evidence="1">
    <location>
        <begin position="246"/>
        <end position="326"/>
    </location>
</feature>
<reference evidence="3" key="1">
    <citation type="journal article" date="2019" name="Int. J. Syst. Evol. Microbiol.">
        <title>The Global Catalogue of Microorganisms (GCM) 10K type strain sequencing project: providing services to taxonomists for standard genome sequencing and annotation.</title>
        <authorList>
            <consortium name="The Broad Institute Genomics Platform"/>
            <consortium name="The Broad Institute Genome Sequencing Center for Infectious Disease"/>
            <person name="Wu L."/>
            <person name="Ma J."/>
        </authorList>
    </citation>
    <scope>NUCLEOTIDE SEQUENCE [LARGE SCALE GENOMIC DNA]</scope>
    <source>
        <strain evidence="3">KCTC 52473</strain>
    </source>
</reference>
<dbReference type="EMBL" id="JBHRSW010000005">
    <property type="protein sequence ID" value="MFC3120785.1"/>
    <property type="molecule type" value="Genomic_DNA"/>
</dbReference>
<evidence type="ECO:0000259" key="1">
    <source>
        <dbReference type="SMART" id="SM00635"/>
    </source>
</evidence>
<accession>A0ABV7FNT5</accession>
<gene>
    <name evidence="2" type="ORF">ACFOHL_04085</name>
</gene>
<dbReference type="InterPro" id="IPR003343">
    <property type="entry name" value="Big_2"/>
</dbReference>
<dbReference type="Proteomes" id="UP001595478">
    <property type="component" value="Unassembled WGS sequence"/>
</dbReference>
<dbReference type="SMART" id="SM00635">
    <property type="entry name" value="BID_2"/>
    <property type="match status" value="2"/>
</dbReference>
<dbReference type="PROSITE" id="PS51257">
    <property type="entry name" value="PROKAR_LIPOPROTEIN"/>
    <property type="match status" value="1"/>
</dbReference>
<keyword evidence="3" id="KW-1185">Reference proteome</keyword>
<dbReference type="Gene3D" id="2.60.120.260">
    <property type="entry name" value="Galactose-binding domain-like"/>
    <property type="match status" value="1"/>
</dbReference>
<feature type="domain" description="BIG2" evidence="1">
    <location>
        <begin position="152"/>
        <end position="228"/>
    </location>
</feature>
<dbReference type="SUPFAM" id="SSF49373">
    <property type="entry name" value="Invasin/intimin cell-adhesion fragments"/>
    <property type="match status" value="2"/>
</dbReference>
<comment type="caution">
    <text evidence="2">The sequence shown here is derived from an EMBL/GenBank/DDBJ whole genome shotgun (WGS) entry which is preliminary data.</text>
</comment>
<evidence type="ECO:0000313" key="2">
    <source>
        <dbReference type="EMBL" id="MFC3120785.1"/>
    </source>
</evidence>
<dbReference type="RefSeq" id="WP_376918913.1">
    <property type="nucleotide sequence ID" value="NZ_JBHRSW010000005.1"/>
</dbReference>
<evidence type="ECO:0000313" key="3">
    <source>
        <dbReference type="Proteomes" id="UP001595478"/>
    </source>
</evidence>
<dbReference type="Pfam" id="PF02368">
    <property type="entry name" value="Big_2"/>
    <property type="match status" value="1"/>
</dbReference>
<organism evidence="2 3">
    <name type="scientific">Agaribacter flavus</name>
    <dbReference type="NCBI Taxonomy" id="1902781"/>
    <lineage>
        <taxon>Bacteria</taxon>
        <taxon>Pseudomonadati</taxon>
        <taxon>Pseudomonadota</taxon>
        <taxon>Gammaproteobacteria</taxon>
        <taxon>Alteromonadales</taxon>
        <taxon>Alteromonadaceae</taxon>
        <taxon>Agaribacter</taxon>
    </lineage>
</organism>